<organism evidence="1 2">
    <name type="scientific">Burkholderia semiarida</name>
    <dbReference type="NCBI Taxonomy" id="2843303"/>
    <lineage>
        <taxon>Bacteria</taxon>
        <taxon>Pseudomonadati</taxon>
        <taxon>Pseudomonadota</taxon>
        <taxon>Betaproteobacteria</taxon>
        <taxon>Burkholderiales</taxon>
        <taxon>Burkholderiaceae</taxon>
        <taxon>Burkholderia</taxon>
        <taxon>Burkholderia cepacia complex</taxon>
    </lineage>
</organism>
<sequence length="140" mass="16018">MPPIFSKPLRLIQFNFISYNQKKFDTALSFLIPSDASNPTVCPPRNRFRSTFFCFRCTEVRAAERFVRTPARAASRCISLDGCHSAAGRRIESNEQDNEAVALAIHPRRIRRDCSAPRRSLPVIAFSVFRPRRKTAFRIG</sequence>
<dbReference type="RefSeq" id="WP_155644501.1">
    <property type="nucleotide sequence ID" value="NZ_JBIMPM010000001.1"/>
</dbReference>
<name>A0ABW7KV32_9BURK</name>
<proteinExistence type="predicted"/>
<dbReference type="Proteomes" id="UP001609186">
    <property type="component" value="Unassembled WGS sequence"/>
</dbReference>
<keyword evidence="2" id="KW-1185">Reference proteome</keyword>
<reference evidence="1 2" key="1">
    <citation type="submission" date="2024-10" db="EMBL/GenBank/DDBJ databases">
        <title>Burkholderia semiarida in Mexico.</title>
        <authorList>
            <person name="Estrada P."/>
        </authorList>
    </citation>
    <scope>NUCLEOTIDE SEQUENCE [LARGE SCALE GENOMIC DNA]</scope>
    <source>
        <strain evidence="1 2">CLM7-1</strain>
    </source>
</reference>
<comment type="caution">
    <text evidence="1">The sequence shown here is derived from an EMBL/GenBank/DDBJ whole genome shotgun (WGS) entry which is preliminary data.</text>
</comment>
<evidence type="ECO:0000313" key="1">
    <source>
        <dbReference type="EMBL" id="MFH5249744.1"/>
    </source>
</evidence>
<evidence type="ECO:0000313" key="2">
    <source>
        <dbReference type="Proteomes" id="UP001609186"/>
    </source>
</evidence>
<accession>A0ABW7KV32</accession>
<gene>
    <name evidence="1" type="ORF">ACGTRS_00705</name>
</gene>
<protein>
    <submittedName>
        <fullName evidence="1">Uncharacterized protein</fullName>
    </submittedName>
</protein>
<dbReference type="EMBL" id="JBIMPM010000001">
    <property type="protein sequence ID" value="MFH5249744.1"/>
    <property type="molecule type" value="Genomic_DNA"/>
</dbReference>